<evidence type="ECO:0000256" key="1">
    <source>
        <dbReference type="SAM" id="Phobius"/>
    </source>
</evidence>
<keyword evidence="1" id="KW-0472">Membrane</keyword>
<dbReference type="EMBL" id="GBXM01007208">
    <property type="protein sequence ID" value="JAI01370.1"/>
    <property type="molecule type" value="Transcribed_RNA"/>
</dbReference>
<name>A0A0E9XFG8_ANGAN</name>
<proteinExistence type="predicted"/>
<keyword evidence="1" id="KW-1133">Transmembrane helix</keyword>
<protein>
    <submittedName>
        <fullName evidence="2">Uncharacterized protein</fullName>
    </submittedName>
</protein>
<feature type="transmembrane region" description="Helical" evidence="1">
    <location>
        <begin position="6"/>
        <end position="23"/>
    </location>
</feature>
<sequence>MTKIQFYVAFFFICFFYLFWFHYKRAILIRFHVI</sequence>
<organism evidence="2">
    <name type="scientific">Anguilla anguilla</name>
    <name type="common">European freshwater eel</name>
    <name type="synonym">Muraena anguilla</name>
    <dbReference type="NCBI Taxonomy" id="7936"/>
    <lineage>
        <taxon>Eukaryota</taxon>
        <taxon>Metazoa</taxon>
        <taxon>Chordata</taxon>
        <taxon>Craniata</taxon>
        <taxon>Vertebrata</taxon>
        <taxon>Euteleostomi</taxon>
        <taxon>Actinopterygii</taxon>
        <taxon>Neopterygii</taxon>
        <taxon>Teleostei</taxon>
        <taxon>Anguilliformes</taxon>
        <taxon>Anguillidae</taxon>
        <taxon>Anguilla</taxon>
    </lineage>
</organism>
<reference evidence="2" key="2">
    <citation type="journal article" date="2015" name="Fish Shellfish Immunol.">
        <title>Early steps in the European eel (Anguilla anguilla)-Vibrio vulnificus interaction in the gills: Role of the RtxA13 toxin.</title>
        <authorList>
            <person name="Callol A."/>
            <person name="Pajuelo D."/>
            <person name="Ebbesson L."/>
            <person name="Teles M."/>
            <person name="MacKenzie S."/>
            <person name="Amaro C."/>
        </authorList>
    </citation>
    <scope>NUCLEOTIDE SEQUENCE</scope>
</reference>
<keyword evidence="1" id="KW-0812">Transmembrane</keyword>
<evidence type="ECO:0000313" key="2">
    <source>
        <dbReference type="EMBL" id="JAI01370.1"/>
    </source>
</evidence>
<accession>A0A0E9XFG8</accession>
<reference evidence="2" key="1">
    <citation type="submission" date="2014-11" db="EMBL/GenBank/DDBJ databases">
        <authorList>
            <person name="Amaro Gonzalez C."/>
        </authorList>
    </citation>
    <scope>NUCLEOTIDE SEQUENCE</scope>
</reference>
<dbReference type="AlphaFoldDB" id="A0A0E9XFG8"/>